<dbReference type="Gene3D" id="3.90.180.10">
    <property type="entry name" value="Medium-chain alcohol dehydrogenases, catalytic domain"/>
    <property type="match status" value="1"/>
</dbReference>
<dbReference type="Pfam" id="PF00107">
    <property type="entry name" value="ADH_zinc_N"/>
    <property type="match status" value="1"/>
</dbReference>
<evidence type="ECO:0000259" key="4">
    <source>
        <dbReference type="SMART" id="SM00829"/>
    </source>
</evidence>
<dbReference type="SMART" id="SM00829">
    <property type="entry name" value="PKS_ER"/>
    <property type="match status" value="1"/>
</dbReference>
<dbReference type="InterPro" id="IPR011032">
    <property type="entry name" value="GroES-like_sf"/>
</dbReference>
<dbReference type="Gene3D" id="3.40.50.720">
    <property type="entry name" value="NAD(P)-binding Rossmann-like Domain"/>
    <property type="match status" value="1"/>
</dbReference>
<keyword evidence="3" id="KW-0560">Oxidoreductase</keyword>
<accession>A0A6A6NYF8</accession>
<dbReference type="InterPro" id="IPR013149">
    <property type="entry name" value="ADH-like_C"/>
</dbReference>
<keyword evidence="6" id="KW-1185">Reference proteome</keyword>
<feature type="domain" description="Enoyl reductase (ER)" evidence="4">
    <location>
        <begin position="13"/>
        <end position="339"/>
    </location>
</feature>
<evidence type="ECO:0000313" key="6">
    <source>
        <dbReference type="Proteomes" id="UP000799766"/>
    </source>
</evidence>
<proteinExistence type="inferred from homology"/>
<evidence type="ECO:0000256" key="3">
    <source>
        <dbReference type="ARBA" id="ARBA00023002"/>
    </source>
</evidence>
<comment type="subunit">
    <text evidence="2">Monomer.</text>
</comment>
<organism evidence="5 6">
    <name type="scientific">Lineolata rhizophorae</name>
    <dbReference type="NCBI Taxonomy" id="578093"/>
    <lineage>
        <taxon>Eukaryota</taxon>
        <taxon>Fungi</taxon>
        <taxon>Dikarya</taxon>
        <taxon>Ascomycota</taxon>
        <taxon>Pezizomycotina</taxon>
        <taxon>Dothideomycetes</taxon>
        <taxon>Dothideomycetes incertae sedis</taxon>
        <taxon>Lineolatales</taxon>
        <taxon>Lineolataceae</taxon>
        <taxon>Lineolata</taxon>
    </lineage>
</organism>
<name>A0A6A6NYF8_9PEZI</name>
<dbReference type="InterPro" id="IPR020843">
    <property type="entry name" value="ER"/>
</dbReference>
<dbReference type="InterPro" id="IPR013154">
    <property type="entry name" value="ADH-like_N"/>
</dbReference>
<evidence type="ECO:0000256" key="2">
    <source>
        <dbReference type="ARBA" id="ARBA00011245"/>
    </source>
</evidence>
<dbReference type="OrthoDB" id="10257049at2759"/>
<protein>
    <submittedName>
        <fullName evidence="5">Oxidoreductase-like protein</fullName>
    </submittedName>
</protein>
<evidence type="ECO:0000256" key="1">
    <source>
        <dbReference type="ARBA" id="ARBA00008072"/>
    </source>
</evidence>
<dbReference type="PANTHER" id="PTHR45348">
    <property type="entry name" value="HYPOTHETICAL OXIDOREDUCTASE (EUROFUNG)"/>
    <property type="match status" value="1"/>
</dbReference>
<dbReference type="Proteomes" id="UP000799766">
    <property type="component" value="Unassembled WGS sequence"/>
</dbReference>
<dbReference type="AlphaFoldDB" id="A0A6A6NYF8"/>
<dbReference type="SUPFAM" id="SSF51735">
    <property type="entry name" value="NAD(P)-binding Rossmann-fold domains"/>
    <property type="match status" value="1"/>
</dbReference>
<reference evidence="5" key="1">
    <citation type="journal article" date="2020" name="Stud. Mycol.">
        <title>101 Dothideomycetes genomes: a test case for predicting lifestyles and emergence of pathogens.</title>
        <authorList>
            <person name="Haridas S."/>
            <person name="Albert R."/>
            <person name="Binder M."/>
            <person name="Bloem J."/>
            <person name="Labutti K."/>
            <person name="Salamov A."/>
            <person name="Andreopoulos B."/>
            <person name="Baker S."/>
            <person name="Barry K."/>
            <person name="Bills G."/>
            <person name="Bluhm B."/>
            <person name="Cannon C."/>
            <person name="Castanera R."/>
            <person name="Culley D."/>
            <person name="Daum C."/>
            <person name="Ezra D."/>
            <person name="Gonzalez J."/>
            <person name="Henrissat B."/>
            <person name="Kuo A."/>
            <person name="Liang C."/>
            <person name="Lipzen A."/>
            <person name="Lutzoni F."/>
            <person name="Magnuson J."/>
            <person name="Mondo S."/>
            <person name="Nolan M."/>
            <person name="Ohm R."/>
            <person name="Pangilinan J."/>
            <person name="Park H.-J."/>
            <person name="Ramirez L."/>
            <person name="Alfaro M."/>
            <person name="Sun H."/>
            <person name="Tritt A."/>
            <person name="Yoshinaga Y."/>
            <person name="Zwiers L.-H."/>
            <person name="Turgeon B."/>
            <person name="Goodwin S."/>
            <person name="Spatafora J."/>
            <person name="Crous P."/>
            <person name="Grigoriev I."/>
        </authorList>
    </citation>
    <scope>NUCLEOTIDE SEQUENCE</scope>
    <source>
        <strain evidence="5">ATCC 16933</strain>
    </source>
</reference>
<dbReference type="CDD" id="cd08249">
    <property type="entry name" value="enoyl_reductase_like"/>
    <property type="match status" value="1"/>
</dbReference>
<comment type="similarity">
    <text evidence="1">Belongs to the zinc-containing alcohol dehydrogenase family.</text>
</comment>
<dbReference type="InterPro" id="IPR036291">
    <property type="entry name" value="NAD(P)-bd_dom_sf"/>
</dbReference>
<evidence type="ECO:0000313" key="5">
    <source>
        <dbReference type="EMBL" id="KAF2456502.1"/>
    </source>
</evidence>
<dbReference type="GO" id="GO:0016651">
    <property type="term" value="F:oxidoreductase activity, acting on NAD(P)H"/>
    <property type="evidence" value="ECO:0007669"/>
    <property type="project" value="InterPro"/>
</dbReference>
<dbReference type="SUPFAM" id="SSF50129">
    <property type="entry name" value="GroES-like"/>
    <property type="match status" value="1"/>
</dbReference>
<dbReference type="Pfam" id="PF08240">
    <property type="entry name" value="ADH_N"/>
    <property type="match status" value="1"/>
</dbReference>
<sequence>MSGHNEASWIQGGKEHALKVGPTELYTPGPNEVLVNNYVVAINPIDWKVQSTGWFIKQWPMIIGCDSAGEIAAVGKGVTRLKVGQRVIAHSPVLATNEAKFGSFQKYSIADEILVAPIPDSITFEEATVLPSALTTSFAGLFGQKNLRLPYPPAGNAPPGSALLIWGGSTSIASVAIQVAVAAGYYVLSTASAHNMDYVKSLGASAVLDHRKDTVVGDVVAALEGKQLAGVYDAVGTKDSQEYCIEVLQKVGGGRLATVLDLQVPVPEGIQANSLFALSIYLEERDISDAMWRRWTSEALANGSLKCKPDPLVIGTGLDKIQEALDRSKAGVSAAKVVVKL</sequence>
<dbReference type="PANTHER" id="PTHR45348:SF2">
    <property type="entry name" value="ZINC-TYPE ALCOHOL DEHYDROGENASE-LIKE PROTEIN C2E1P3.01"/>
    <property type="match status" value="1"/>
</dbReference>
<dbReference type="InterPro" id="IPR047122">
    <property type="entry name" value="Trans-enoyl_RdTase-like"/>
</dbReference>
<gene>
    <name evidence="5" type="ORF">BDY21DRAFT_347394</name>
</gene>
<dbReference type="EMBL" id="MU001683">
    <property type="protein sequence ID" value="KAF2456502.1"/>
    <property type="molecule type" value="Genomic_DNA"/>
</dbReference>